<sequence>MSGTPNDQPTDNVFSIHGSEAERIRKALRLLSDQIVTAWNERGVLLSSEERTDLRQEIKDTCEFLTDLTRHP</sequence>
<protein>
    <submittedName>
        <fullName evidence="1">Uncharacterized protein</fullName>
    </submittedName>
</protein>
<organism evidence="1 2">
    <name type="scientific">Sphingomonas daechungensis</name>
    <dbReference type="NCBI Taxonomy" id="1176646"/>
    <lineage>
        <taxon>Bacteria</taxon>
        <taxon>Pseudomonadati</taxon>
        <taxon>Pseudomonadota</taxon>
        <taxon>Alphaproteobacteria</taxon>
        <taxon>Sphingomonadales</taxon>
        <taxon>Sphingomonadaceae</taxon>
        <taxon>Sphingomonas</taxon>
    </lineage>
</organism>
<keyword evidence="2" id="KW-1185">Reference proteome</keyword>
<reference evidence="1 2" key="1">
    <citation type="submission" date="2020-08" db="EMBL/GenBank/DDBJ databases">
        <title>Genome sequence of Sphingomonas daechungensis KACC 18115T.</title>
        <authorList>
            <person name="Hyun D.-W."/>
            <person name="Bae J.-W."/>
        </authorList>
    </citation>
    <scope>NUCLEOTIDE SEQUENCE [LARGE SCALE GENOMIC DNA]</scope>
    <source>
        <strain evidence="1 2">KACC 18115</strain>
    </source>
</reference>
<evidence type="ECO:0000313" key="1">
    <source>
        <dbReference type="EMBL" id="QNP42370.1"/>
    </source>
</evidence>
<gene>
    <name evidence="1" type="ORF">H9L15_08550</name>
</gene>
<dbReference type="EMBL" id="CP060780">
    <property type="protein sequence ID" value="QNP42370.1"/>
    <property type="molecule type" value="Genomic_DNA"/>
</dbReference>
<dbReference type="RefSeq" id="WP_187713803.1">
    <property type="nucleotide sequence ID" value="NZ_BAABJC010000001.1"/>
</dbReference>
<dbReference type="Proteomes" id="UP000516134">
    <property type="component" value="Chromosome"/>
</dbReference>
<name>A0ABX6SY25_9SPHN</name>
<proteinExistence type="predicted"/>
<evidence type="ECO:0000313" key="2">
    <source>
        <dbReference type="Proteomes" id="UP000516134"/>
    </source>
</evidence>
<accession>A0ABX6SY25</accession>